<evidence type="ECO:0000313" key="2">
    <source>
        <dbReference type="EMBL" id="EMS58981.1"/>
    </source>
</evidence>
<sequence length="180" mass="19341">MATSADSSTYGEAYPIQSAINGINKIRFEFFGGNQKNQSPPHRTLIYRVKKTPHRRRASGLPGKKRHRKAAPFLSIRTGIGAPSRPEEEPPELAQGLARKGEGGTAAKPLDGGTLTARWAHSRRGGRPRRRRRNLHRSHRPDRERGGTGGGDKEESTRGKGGGEGGAHSAVTIVAVAGGQ</sequence>
<name>M7ZH70_TRIUA</name>
<feature type="compositionally biased region" description="Basic residues" evidence="1">
    <location>
        <begin position="51"/>
        <end position="70"/>
    </location>
</feature>
<accession>M7ZH70</accession>
<proteinExistence type="predicted"/>
<gene>
    <name evidence="2" type="ORF">TRIUR3_07520</name>
</gene>
<evidence type="ECO:0000256" key="1">
    <source>
        <dbReference type="SAM" id="MobiDB-lite"/>
    </source>
</evidence>
<reference evidence="2" key="1">
    <citation type="journal article" date="2013" name="Nature">
        <title>Draft genome of the wheat A-genome progenitor Triticum urartu.</title>
        <authorList>
            <person name="Ling H.Q."/>
            <person name="Zhao S."/>
            <person name="Liu D."/>
            <person name="Wang J."/>
            <person name="Sun H."/>
            <person name="Zhang C."/>
            <person name="Fan H."/>
            <person name="Li D."/>
            <person name="Dong L."/>
            <person name="Tao Y."/>
            <person name="Gao C."/>
            <person name="Wu H."/>
            <person name="Li Y."/>
            <person name="Cui Y."/>
            <person name="Guo X."/>
            <person name="Zheng S."/>
            <person name="Wang B."/>
            <person name="Yu K."/>
            <person name="Liang Q."/>
            <person name="Yang W."/>
            <person name="Lou X."/>
            <person name="Chen J."/>
            <person name="Feng M."/>
            <person name="Jian J."/>
            <person name="Zhang X."/>
            <person name="Luo G."/>
            <person name="Jiang Y."/>
            <person name="Liu J."/>
            <person name="Wang Z."/>
            <person name="Sha Y."/>
            <person name="Zhang B."/>
            <person name="Wu H."/>
            <person name="Tang D."/>
            <person name="Shen Q."/>
            <person name="Xue P."/>
            <person name="Zou S."/>
            <person name="Wang X."/>
            <person name="Liu X."/>
            <person name="Wang F."/>
            <person name="Yang Y."/>
            <person name="An X."/>
            <person name="Dong Z."/>
            <person name="Zhang K."/>
            <person name="Zhang X."/>
            <person name="Luo M.C."/>
            <person name="Dvorak J."/>
            <person name="Tong Y."/>
            <person name="Wang J."/>
            <person name="Yang H."/>
            <person name="Li Z."/>
            <person name="Wang D."/>
            <person name="Zhang A."/>
            <person name="Wang J."/>
        </authorList>
    </citation>
    <scope>NUCLEOTIDE SEQUENCE</scope>
</reference>
<feature type="compositionally biased region" description="Basic residues" evidence="1">
    <location>
        <begin position="120"/>
        <end position="140"/>
    </location>
</feature>
<organism evidence="2">
    <name type="scientific">Triticum urartu</name>
    <name type="common">Red wild einkorn</name>
    <name type="synonym">Crithodium urartu</name>
    <dbReference type="NCBI Taxonomy" id="4572"/>
    <lineage>
        <taxon>Eukaryota</taxon>
        <taxon>Viridiplantae</taxon>
        <taxon>Streptophyta</taxon>
        <taxon>Embryophyta</taxon>
        <taxon>Tracheophyta</taxon>
        <taxon>Spermatophyta</taxon>
        <taxon>Magnoliopsida</taxon>
        <taxon>Liliopsida</taxon>
        <taxon>Poales</taxon>
        <taxon>Poaceae</taxon>
        <taxon>BOP clade</taxon>
        <taxon>Pooideae</taxon>
        <taxon>Triticodae</taxon>
        <taxon>Triticeae</taxon>
        <taxon>Triticinae</taxon>
        <taxon>Triticum</taxon>
    </lineage>
</organism>
<dbReference type="AlphaFoldDB" id="M7ZH70"/>
<feature type="compositionally biased region" description="Basic and acidic residues" evidence="1">
    <location>
        <begin position="141"/>
        <end position="158"/>
    </location>
</feature>
<protein>
    <submittedName>
        <fullName evidence="2">Uncharacterized protein</fullName>
    </submittedName>
</protein>
<feature type="region of interest" description="Disordered" evidence="1">
    <location>
        <begin position="51"/>
        <end position="180"/>
    </location>
</feature>
<dbReference type="EMBL" id="KD126194">
    <property type="protein sequence ID" value="EMS58981.1"/>
    <property type="molecule type" value="Genomic_DNA"/>
</dbReference>